<dbReference type="InterPro" id="IPR013083">
    <property type="entry name" value="Znf_RING/FYVE/PHD"/>
</dbReference>
<dbReference type="GO" id="GO:0042393">
    <property type="term" value="F:histone binding"/>
    <property type="evidence" value="ECO:0007669"/>
    <property type="project" value="UniProtKB-UniRule"/>
</dbReference>
<feature type="coiled-coil region" evidence="13">
    <location>
        <begin position="123"/>
        <end position="150"/>
    </location>
</feature>
<dbReference type="PANTHER" id="PTHR23328:SF1">
    <property type="entry name" value="E3 UBIQUITIN-PROTEIN LIGASE RNF168"/>
    <property type="match status" value="1"/>
</dbReference>
<keyword evidence="3 12" id="KW-0808">Transferase</keyword>
<comment type="pathway">
    <text evidence="12">Protein modification; protein ubiquitination.</text>
</comment>
<dbReference type="CDD" id="cd16550">
    <property type="entry name" value="RING-HC_RNF168"/>
    <property type="match status" value="1"/>
</dbReference>
<dbReference type="PROSITE" id="PS50089">
    <property type="entry name" value="ZF_RING_2"/>
    <property type="match status" value="1"/>
</dbReference>
<dbReference type="GO" id="GO:0045739">
    <property type="term" value="P:positive regulation of DNA repair"/>
    <property type="evidence" value="ECO:0007669"/>
    <property type="project" value="UniProtKB-UniRule"/>
</dbReference>
<dbReference type="GO" id="GO:0016567">
    <property type="term" value="P:protein ubiquitination"/>
    <property type="evidence" value="ECO:0007669"/>
    <property type="project" value="UniProtKB-UniRule"/>
</dbReference>
<keyword evidence="5 12" id="KW-0227">DNA damage</keyword>
<dbReference type="CDD" id="cd22265">
    <property type="entry name" value="UDM1_RNF168"/>
    <property type="match status" value="1"/>
</dbReference>
<keyword evidence="11 12" id="KW-0539">Nucleus</keyword>
<keyword evidence="13" id="KW-0175">Coiled coil</keyword>
<dbReference type="GO" id="GO:0035861">
    <property type="term" value="C:site of double-strand break"/>
    <property type="evidence" value="ECO:0007669"/>
    <property type="project" value="TreeGrafter"/>
</dbReference>
<dbReference type="GeneID" id="113148599"/>
<dbReference type="InterPro" id="IPR051657">
    <property type="entry name" value="RNF168/RNF169_E3_ubiq-ligase"/>
</dbReference>
<evidence type="ECO:0000313" key="17">
    <source>
        <dbReference type="Proteomes" id="UP000265040"/>
    </source>
</evidence>
<comment type="similarity">
    <text evidence="12">Belongs to the RNF168 family.</text>
</comment>
<comment type="subcellular location">
    <subcellularLocation>
        <location evidence="12">Nucleus</location>
    </subcellularLocation>
    <text evidence="12">Localizes to double-strand breaks (DSBs) sites of DNA damage.</text>
</comment>
<evidence type="ECO:0000259" key="15">
    <source>
        <dbReference type="PROSITE" id="PS50089"/>
    </source>
</evidence>
<dbReference type="FunCoup" id="A0A3Q1JBS0">
    <property type="interactions" value="702"/>
</dbReference>
<reference evidence="16" key="1">
    <citation type="submission" date="2021-04" db="EMBL/GenBank/DDBJ databases">
        <authorList>
            <consortium name="Wellcome Sanger Institute Data Sharing"/>
        </authorList>
    </citation>
    <scope>NUCLEOTIDE SEQUENCE [LARGE SCALE GENOMIC DNA]</scope>
</reference>
<dbReference type="GO" id="GO:0010212">
    <property type="term" value="P:response to ionizing radiation"/>
    <property type="evidence" value="ECO:0007669"/>
    <property type="project" value="UniProtKB-UniRule"/>
</dbReference>
<dbReference type="OMA" id="RPRVCQP"/>
<keyword evidence="8 12" id="KW-0862">Zinc</keyword>
<dbReference type="InterPro" id="IPR001841">
    <property type="entry name" value="Znf_RING"/>
</dbReference>
<feature type="compositionally biased region" description="Low complexity" evidence="14">
    <location>
        <begin position="386"/>
        <end position="418"/>
    </location>
</feature>
<feature type="compositionally biased region" description="Basic and acidic residues" evidence="14">
    <location>
        <begin position="346"/>
        <end position="358"/>
    </location>
</feature>
<gene>
    <name evidence="12 16" type="primary">RNF168</name>
</gene>
<dbReference type="Proteomes" id="UP000265040">
    <property type="component" value="Chromosome 13"/>
</dbReference>
<reference evidence="16" key="3">
    <citation type="submission" date="2025-09" db="UniProtKB">
        <authorList>
            <consortium name="Ensembl"/>
        </authorList>
    </citation>
    <scope>IDENTIFICATION</scope>
</reference>
<organism evidence="16 17">
    <name type="scientific">Anabas testudineus</name>
    <name type="common">Climbing perch</name>
    <name type="synonym">Anthias testudineus</name>
    <dbReference type="NCBI Taxonomy" id="64144"/>
    <lineage>
        <taxon>Eukaryota</taxon>
        <taxon>Metazoa</taxon>
        <taxon>Chordata</taxon>
        <taxon>Craniata</taxon>
        <taxon>Vertebrata</taxon>
        <taxon>Euteleostomi</taxon>
        <taxon>Actinopterygii</taxon>
        <taxon>Neopterygii</taxon>
        <taxon>Teleostei</taxon>
        <taxon>Neoteleostei</taxon>
        <taxon>Acanthomorphata</taxon>
        <taxon>Anabantaria</taxon>
        <taxon>Anabantiformes</taxon>
        <taxon>Anabantoidei</taxon>
        <taxon>Anabantidae</taxon>
        <taxon>Anabas</taxon>
    </lineage>
</organism>
<dbReference type="EC" id="2.3.2.27" evidence="2"/>
<keyword evidence="9 12" id="KW-0156">Chromatin regulator</keyword>
<evidence type="ECO:0000256" key="1">
    <source>
        <dbReference type="ARBA" id="ARBA00000900"/>
    </source>
</evidence>
<dbReference type="GO" id="GO:0005634">
    <property type="term" value="C:nucleus"/>
    <property type="evidence" value="ECO:0007669"/>
    <property type="project" value="UniProtKB-SubCell"/>
</dbReference>
<proteinExistence type="inferred from homology"/>
<evidence type="ECO:0000256" key="4">
    <source>
        <dbReference type="ARBA" id="ARBA00022723"/>
    </source>
</evidence>
<dbReference type="RefSeq" id="XP_026196130.1">
    <property type="nucleotide sequence ID" value="XM_026340345.1"/>
</dbReference>
<dbReference type="GO" id="GO:0006325">
    <property type="term" value="P:chromatin organization"/>
    <property type="evidence" value="ECO:0007669"/>
    <property type="project" value="UniProtKB-KW"/>
</dbReference>
<dbReference type="InterPro" id="IPR034725">
    <property type="entry name" value="RNF168"/>
</dbReference>
<dbReference type="GO" id="GO:0006302">
    <property type="term" value="P:double-strand break repair"/>
    <property type="evidence" value="ECO:0007669"/>
    <property type="project" value="UniProtKB-UniRule"/>
</dbReference>
<accession>A0A3Q1JBS0</accession>
<evidence type="ECO:0000313" key="16">
    <source>
        <dbReference type="Ensembl" id="ENSATEP00000027853.1"/>
    </source>
</evidence>
<dbReference type="STRING" id="64144.ENSATEP00000027853"/>
<keyword evidence="7 12" id="KW-0833">Ubl conjugation pathway</keyword>
<name>A0A3Q1JBS0_ANATE</name>
<dbReference type="GO" id="GO:0031491">
    <property type="term" value="F:nucleosome binding"/>
    <property type="evidence" value="ECO:0007669"/>
    <property type="project" value="TreeGrafter"/>
</dbReference>
<evidence type="ECO:0000256" key="8">
    <source>
        <dbReference type="ARBA" id="ARBA00022833"/>
    </source>
</evidence>
<keyword evidence="6 12" id="KW-0863">Zinc-finger</keyword>
<evidence type="ECO:0000256" key="5">
    <source>
        <dbReference type="ARBA" id="ARBA00022763"/>
    </source>
</evidence>
<comment type="caution">
    <text evidence="12">Lacks conserved residue(s) required for the propagation of feature annotation.</text>
</comment>
<protein>
    <recommendedName>
        <fullName evidence="2">RING-type E3 ubiquitin transferase</fullName>
        <ecNumber evidence="2">2.3.2.27</ecNumber>
    </recommendedName>
</protein>
<dbReference type="GO" id="GO:0008270">
    <property type="term" value="F:zinc ion binding"/>
    <property type="evidence" value="ECO:0007669"/>
    <property type="project" value="UniProtKB-KW"/>
</dbReference>
<comment type="domain">
    <text evidence="12">The MIU motif (motif interacting with ubiquitin) mediates the interaction with both 'Lys-48'- and 'Lys-63'-linked ubiquitin chains. The UMI motif mediates interaction with ubiquitin with a preference for 'Lys-63'-linked ubiquitin. The specificity for different types of ubiquitin is mediated by juxtaposition of ubiquitin-binding motifs (MIU and UMI motifs) with LR motifs (LRMs).</text>
</comment>
<comment type="catalytic activity">
    <reaction evidence="1 12">
        <text>S-ubiquitinyl-[E2 ubiquitin-conjugating enzyme]-L-cysteine + [acceptor protein]-L-lysine = [E2 ubiquitin-conjugating enzyme]-L-cysteine + N(6)-ubiquitinyl-[acceptor protein]-L-lysine.</text>
        <dbReference type="EC" id="2.3.2.27"/>
    </reaction>
</comment>
<evidence type="ECO:0000256" key="13">
    <source>
        <dbReference type="SAM" id="Coils"/>
    </source>
</evidence>
<keyword evidence="4 12" id="KW-0479">Metal-binding</keyword>
<dbReference type="InParanoid" id="A0A3Q1JBS0"/>
<feature type="compositionally biased region" description="Polar residues" evidence="14">
    <location>
        <begin position="419"/>
        <end position="428"/>
    </location>
</feature>
<dbReference type="OrthoDB" id="426657at2759"/>
<evidence type="ECO:0000256" key="11">
    <source>
        <dbReference type="ARBA" id="ARBA00023242"/>
    </source>
</evidence>
<keyword evidence="10 12" id="KW-0234">DNA repair</keyword>
<dbReference type="Pfam" id="PF00097">
    <property type="entry name" value="zf-C3HC4"/>
    <property type="match status" value="1"/>
</dbReference>
<feature type="domain" description="RING-type" evidence="15">
    <location>
        <begin position="21"/>
        <end position="60"/>
    </location>
</feature>
<feature type="region of interest" description="Disordered" evidence="14">
    <location>
        <begin position="345"/>
        <end position="428"/>
    </location>
</feature>
<dbReference type="GeneTree" id="ENSGT00940000153680"/>
<dbReference type="HAMAP" id="MF_03066">
    <property type="entry name" value="RNF168"/>
    <property type="match status" value="1"/>
</dbReference>
<evidence type="ECO:0000256" key="14">
    <source>
        <dbReference type="SAM" id="MobiDB-lite"/>
    </source>
</evidence>
<dbReference type="InterPro" id="IPR018957">
    <property type="entry name" value="Znf_C3HC4_RING-type"/>
</dbReference>
<dbReference type="GO" id="GO:0043130">
    <property type="term" value="F:ubiquitin binding"/>
    <property type="evidence" value="ECO:0007669"/>
    <property type="project" value="UniProtKB-UniRule"/>
</dbReference>
<dbReference type="UniPathway" id="UPA00143"/>
<keyword evidence="17" id="KW-1185">Reference proteome</keyword>
<evidence type="ECO:0000256" key="12">
    <source>
        <dbReference type="HAMAP-Rule" id="MF_03066"/>
    </source>
</evidence>
<sequence length="428" mass="48380">MGPVSDREGRAGPLSLDDCRCPVCLEIFMEPVTLPCSHTFCKSCFLESVDKATLCCPMCRKRVSTWARQNSRNNTLVNQKLWSQIQTCFPLQCQRRLSGQEAEDDAAAVSVCFPRVSEPGELRQEYEDQITKLTEEKRVLDEEERKASEEYIQRLLAEEQDLLQQETKRREEDARLARLLSVQLNSATASQEILCPADVAPSKKKKEFGSGQIDRFLCPLPSKTSSSYFNKENIVFSQMERPLPKLNYYEPELLPLQPEDQTLGNQLITDGQPSSSKRKSSERAEEEEVGFTKRGYPAFSLEVGGVALQEEFQWEEELLSRQQQQQQQEEEDRRLALLLQKELDEEEKRRCTDRRKGSTDAYPLRQNRGGRVEASTPSRASRKTTKTSTSSPSSAAASKITKTSTASSSPSSSSKQTTLTELFSNLSS</sequence>
<dbReference type="SUPFAM" id="SSF57850">
    <property type="entry name" value="RING/U-box"/>
    <property type="match status" value="1"/>
</dbReference>
<feature type="short sequence motif" description="LR motif 1" evidence="12">
    <location>
        <begin position="116"/>
        <end position="134"/>
    </location>
</feature>
<feature type="short sequence motif" description="UMI motif" evidence="12">
    <location>
        <begin position="149"/>
        <end position="157"/>
    </location>
</feature>
<dbReference type="Gene3D" id="3.30.40.10">
    <property type="entry name" value="Zinc/RING finger domain, C3HC4 (zinc finger)"/>
    <property type="match status" value="1"/>
</dbReference>
<reference evidence="16" key="2">
    <citation type="submission" date="2025-08" db="UniProtKB">
        <authorList>
            <consortium name="Ensembl"/>
        </authorList>
    </citation>
    <scope>IDENTIFICATION</scope>
</reference>
<dbReference type="Ensembl" id="ENSATET00000028291.3">
    <property type="protein sequence ID" value="ENSATEP00000027853.1"/>
    <property type="gene ID" value="ENSATEG00000019250.3"/>
</dbReference>
<dbReference type="PANTHER" id="PTHR23328">
    <property type="entry name" value="RING-TYPE DOMAIN-CONTAINING PROTEIN"/>
    <property type="match status" value="1"/>
</dbReference>
<feature type="region of interest" description="Disordered" evidence="14">
    <location>
        <begin position="263"/>
        <end position="290"/>
    </location>
</feature>
<evidence type="ECO:0000256" key="2">
    <source>
        <dbReference type="ARBA" id="ARBA00012483"/>
    </source>
</evidence>
<dbReference type="GO" id="GO:0000151">
    <property type="term" value="C:ubiquitin ligase complex"/>
    <property type="evidence" value="ECO:0007669"/>
    <property type="project" value="UniProtKB-UniRule"/>
</dbReference>
<evidence type="ECO:0000256" key="10">
    <source>
        <dbReference type="ARBA" id="ARBA00023204"/>
    </source>
</evidence>
<evidence type="ECO:0000256" key="7">
    <source>
        <dbReference type="ARBA" id="ARBA00022786"/>
    </source>
</evidence>
<evidence type="ECO:0000256" key="6">
    <source>
        <dbReference type="ARBA" id="ARBA00022771"/>
    </source>
</evidence>
<evidence type="ECO:0000256" key="3">
    <source>
        <dbReference type="ARBA" id="ARBA00022679"/>
    </source>
</evidence>
<dbReference type="AlphaFoldDB" id="A0A3Q1JBS0"/>
<dbReference type="GO" id="GO:0061630">
    <property type="term" value="F:ubiquitin protein ligase activity"/>
    <property type="evidence" value="ECO:0007669"/>
    <property type="project" value="UniProtKB-EC"/>
</dbReference>
<evidence type="ECO:0000256" key="9">
    <source>
        <dbReference type="ARBA" id="ARBA00022853"/>
    </source>
</evidence>
<feature type="short sequence motif" description="LR motif 2" evidence="12">
    <location>
        <begin position="354"/>
        <end position="365"/>
    </location>
</feature>
<dbReference type="SMART" id="SM00184">
    <property type="entry name" value="RING"/>
    <property type="match status" value="1"/>
</dbReference>
<feature type="compositionally biased region" description="Polar residues" evidence="14">
    <location>
        <begin position="263"/>
        <end position="273"/>
    </location>
</feature>